<protein>
    <submittedName>
        <fullName evidence="1">DUF6522 family protein</fullName>
    </submittedName>
</protein>
<keyword evidence="2" id="KW-1185">Reference proteome</keyword>
<evidence type="ECO:0000313" key="1">
    <source>
        <dbReference type="EMBL" id="WQB99606.1"/>
    </source>
</evidence>
<name>A0ABZ0VQC8_9HYPH</name>
<accession>A0ABZ0VQC8</accession>
<gene>
    <name evidence="1" type="ORF">U0R22_003791</name>
</gene>
<dbReference type="Pfam" id="PF20132">
    <property type="entry name" value="DUF6522"/>
    <property type="match status" value="1"/>
</dbReference>
<reference evidence="1 2" key="1">
    <citation type="submission" date="2023-11" db="EMBL/GenBank/DDBJ databases">
        <authorList>
            <person name="Panchal A.K."/>
            <person name="Meaney J.S."/>
            <person name="Karas B.J."/>
            <person name="diCenzo G.C."/>
        </authorList>
    </citation>
    <scope>NUCLEOTIDE SEQUENCE [LARGE SCALE GENOMIC DNA]</scope>
    <source>
        <strain evidence="1 2">NZP2235</strain>
    </source>
</reference>
<dbReference type="EMBL" id="CP139858">
    <property type="protein sequence ID" value="WQB99606.1"/>
    <property type="molecule type" value="Genomic_DNA"/>
</dbReference>
<dbReference type="RefSeq" id="WP_322414389.1">
    <property type="nucleotide sequence ID" value="NZ_CP139858.1"/>
</dbReference>
<evidence type="ECO:0000313" key="2">
    <source>
        <dbReference type="Proteomes" id="UP001322481"/>
    </source>
</evidence>
<dbReference type="Proteomes" id="UP001322481">
    <property type="component" value="Chromosome"/>
</dbReference>
<proteinExistence type="predicted"/>
<sequence length="95" mass="10701">MQVEISNDNILIDARLLADLLRLDPTAVHSLLRTQEITSLCERGIGEHEGEYRLSFFYGNRRARLSIDAAGNVIRRSLIDFGQAVLPRQLHRTGG</sequence>
<dbReference type="InterPro" id="IPR045389">
    <property type="entry name" value="DUF6522"/>
</dbReference>
<organism evidence="1 2">
    <name type="scientific">Mesorhizobium huakuii</name>
    <dbReference type="NCBI Taxonomy" id="28104"/>
    <lineage>
        <taxon>Bacteria</taxon>
        <taxon>Pseudomonadati</taxon>
        <taxon>Pseudomonadota</taxon>
        <taxon>Alphaproteobacteria</taxon>
        <taxon>Hyphomicrobiales</taxon>
        <taxon>Phyllobacteriaceae</taxon>
        <taxon>Mesorhizobium</taxon>
    </lineage>
</organism>